<evidence type="ECO:0000313" key="3">
    <source>
        <dbReference type="Proteomes" id="UP000198755"/>
    </source>
</evidence>
<dbReference type="GO" id="GO:0044781">
    <property type="term" value="P:bacterial-type flagellum organization"/>
    <property type="evidence" value="ECO:0007669"/>
    <property type="project" value="InterPro"/>
</dbReference>
<dbReference type="OrthoDB" id="9808944at2"/>
<keyword evidence="3" id="KW-1185">Reference proteome</keyword>
<accession>A0A1I3WA41</accession>
<evidence type="ECO:0000256" key="1">
    <source>
        <dbReference type="SAM" id="MobiDB-lite"/>
    </source>
</evidence>
<keyword evidence="2" id="KW-0969">Cilium</keyword>
<organism evidence="2 3">
    <name type="scientific">Methylocapsa palsarum</name>
    <dbReference type="NCBI Taxonomy" id="1612308"/>
    <lineage>
        <taxon>Bacteria</taxon>
        <taxon>Pseudomonadati</taxon>
        <taxon>Pseudomonadota</taxon>
        <taxon>Alphaproteobacteria</taxon>
        <taxon>Hyphomicrobiales</taxon>
        <taxon>Beijerinckiaceae</taxon>
        <taxon>Methylocapsa</taxon>
    </lineage>
</organism>
<dbReference type="Proteomes" id="UP000198755">
    <property type="component" value="Unassembled WGS sequence"/>
</dbReference>
<gene>
    <name evidence="2" type="ORF">SAMN05444581_101463</name>
</gene>
<proteinExistence type="predicted"/>
<dbReference type="Pfam" id="PF07309">
    <property type="entry name" value="FlaF"/>
    <property type="match status" value="1"/>
</dbReference>
<feature type="region of interest" description="Disordered" evidence="1">
    <location>
        <begin position="1"/>
        <end position="23"/>
    </location>
</feature>
<feature type="compositionally biased region" description="Basic and acidic residues" evidence="1">
    <location>
        <begin position="7"/>
        <end position="17"/>
    </location>
</feature>
<protein>
    <submittedName>
        <fullName evidence="2">Flagellar protein FlaF</fullName>
    </submittedName>
</protein>
<dbReference type="EMBL" id="FOSN01000001">
    <property type="protein sequence ID" value="SFK04438.1"/>
    <property type="molecule type" value="Genomic_DNA"/>
</dbReference>
<dbReference type="AlphaFoldDB" id="A0A1I3WA41"/>
<keyword evidence="2" id="KW-0966">Cell projection</keyword>
<name>A0A1I3WA41_9HYPH</name>
<evidence type="ECO:0000313" key="2">
    <source>
        <dbReference type="EMBL" id="SFK04438.1"/>
    </source>
</evidence>
<dbReference type="InterPro" id="IPR010845">
    <property type="entry name" value="FlaF"/>
</dbReference>
<keyword evidence="2" id="KW-0282">Flagellum</keyword>
<reference evidence="2 3" key="1">
    <citation type="submission" date="2016-10" db="EMBL/GenBank/DDBJ databases">
        <authorList>
            <person name="de Groot N.N."/>
        </authorList>
    </citation>
    <scope>NUCLEOTIDE SEQUENCE [LARGE SCALE GENOMIC DNA]</scope>
    <source>
        <strain evidence="2 3">NE2</strain>
    </source>
</reference>
<sequence length="114" mass="12623">MSEVESEPQREDERDIAAKSQGSRNLETILRQKAETAGAESAIASEALNFLCRLWRMLIEDLTAADNDLPEALRANLVSIGLWIIKETDLIRCGSSENFCGLIEICATIRDGLK</sequence>
<dbReference type="STRING" id="1612308.SAMN05444581_101463"/>
<dbReference type="NCBIfam" id="NF009434">
    <property type="entry name" value="PRK12793.1"/>
    <property type="match status" value="1"/>
</dbReference>